<keyword evidence="1" id="KW-1185">Reference proteome</keyword>
<reference evidence="1" key="1">
    <citation type="journal article" date="2020" name="Nat. Ecol. Evol.">
        <title>Deeply conserved synteny resolves early events in vertebrate evolution.</title>
        <authorList>
            <person name="Simakov O."/>
            <person name="Marletaz F."/>
            <person name="Yue J.X."/>
            <person name="O'Connell B."/>
            <person name="Jenkins J."/>
            <person name="Brandt A."/>
            <person name="Calef R."/>
            <person name="Tung C.H."/>
            <person name="Huang T.K."/>
            <person name="Schmutz J."/>
            <person name="Satoh N."/>
            <person name="Yu J.K."/>
            <person name="Putnam N.H."/>
            <person name="Green R.E."/>
            <person name="Rokhsar D.S."/>
        </authorList>
    </citation>
    <scope>NUCLEOTIDE SEQUENCE [LARGE SCALE GENOMIC DNA]</scope>
    <source>
        <strain evidence="1">S238N-H82</strain>
    </source>
</reference>
<dbReference type="OMA" id="MMELTIL"/>
<gene>
    <name evidence="2" type="primary">LOC118404620</name>
</gene>
<dbReference type="RefSeq" id="XP_035659741.1">
    <property type="nucleotide sequence ID" value="XM_035803848.1"/>
</dbReference>
<reference evidence="2" key="2">
    <citation type="submission" date="2025-08" db="UniProtKB">
        <authorList>
            <consortium name="RefSeq"/>
        </authorList>
    </citation>
    <scope>IDENTIFICATION</scope>
    <source>
        <strain evidence="2">S238N-H82</strain>
        <tissue evidence="2">Testes</tissue>
    </source>
</reference>
<accession>A0A9J7HHM5</accession>
<evidence type="ECO:0000313" key="2">
    <source>
        <dbReference type="RefSeq" id="XP_035659741.1"/>
    </source>
</evidence>
<dbReference type="SUPFAM" id="SSF50814">
    <property type="entry name" value="Lipocalins"/>
    <property type="match status" value="1"/>
</dbReference>
<sequence length="152" mass="17961">MEQQQQQYMEQIAKAINGKWVQDHTQNENYDDFLREQGMPWFTRKMVQVFKISRVEEWIVNGDQITYRQYVDQNRTSGMTLTVGQPPIDCHIEGFGHFQSEVSWDEYGRLVTRTRRQNGEFVQTGRIDSKGMLELTILLPSGKTCRRVLKRV</sequence>
<name>A0A9J7HHM5_BRAFL</name>
<dbReference type="AlphaFoldDB" id="A0A9J7HHM5"/>
<dbReference type="Proteomes" id="UP000001554">
    <property type="component" value="Chromosome 17"/>
</dbReference>
<organism evidence="1 2">
    <name type="scientific">Branchiostoma floridae</name>
    <name type="common">Florida lancelet</name>
    <name type="synonym">Amphioxus</name>
    <dbReference type="NCBI Taxonomy" id="7739"/>
    <lineage>
        <taxon>Eukaryota</taxon>
        <taxon>Metazoa</taxon>
        <taxon>Chordata</taxon>
        <taxon>Cephalochordata</taxon>
        <taxon>Leptocardii</taxon>
        <taxon>Amphioxiformes</taxon>
        <taxon>Branchiostomatidae</taxon>
        <taxon>Branchiostoma</taxon>
    </lineage>
</organism>
<dbReference type="GeneID" id="118404620"/>
<evidence type="ECO:0000313" key="1">
    <source>
        <dbReference type="Proteomes" id="UP000001554"/>
    </source>
</evidence>
<proteinExistence type="predicted"/>
<dbReference type="OrthoDB" id="9997956at2759"/>
<protein>
    <submittedName>
        <fullName evidence="2">Uncharacterized protein LOC118404620</fullName>
    </submittedName>
</protein>
<dbReference type="KEGG" id="bfo:118404620"/>
<dbReference type="InterPro" id="IPR012674">
    <property type="entry name" value="Calycin"/>
</dbReference>
<dbReference type="Gene3D" id="2.40.128.20">
    <property type="match status" value="1"/>
</dbReference>